<proteinExistence type="predicted"/>
<reference evidence="1" key="1">
    <citation type="submission" date="2022-07" db="EMBL/GenBank/DDBJ databases">
        <title>Phylogenomic reconstructions and comparative analyses of Kickxellomycotina fungi.</title>
        <authorList>
            <person name="Reynolds N.K."/>
            <person name="Stajich J.E."/>
            <person name="Barry K."/>
            <person name="Grigoriev I.V."/>
            <person name="Crous P."/>
            <person name="Smith M.E."/>
        </authorList>
    </citation>
    <scope>NUCLEOTIDE SEQUENCE</scope>
    <source>
        <strain evidence="1">CBS 109366</strain>
    </source>
</reference>
<organism evidence="1 2">
    <name type="scientific">Coemansia nantahalensis</name>
    <dbReference type="NCBI Taxonomy" id="2789366"/>
    <lineage>
        <taxon>Eukaryota</taxon>
        <taxon>Fungi</taxon>
        <taxon>Fungi incertae sedis</taxon>
        <taxon>Zoopagomycota</taxon>
        <taxon>Kickxellomycotina</taxon>
        <taxon>Kickxellomycetes</taxon>
        <taxon>Kickxellales</taxon>
        <taxon>Kickxellaceae</taxon>
        <taxon>Coemansia</taxon>
    </lineage>
</organism>
<protein>
    <submittedName>
        <fullName evidence="1">Uncharacterized protein</fullName>
    </submittedName>
</protein>
<accession>A0ACC1K5B7</accession>
<sequence length="531" mass="58136">MPRTAEPKPPPGQCHMAWEHHSPAPSEGSLASSVLIVSSQSPPPPLDGSGWPSLINIASAVSLLSSYTPPPALQGTLPDDIDDIVDVVDDEPAACSVHVLPRAGRLVASEERPAANDERPPVLGNAPFVFRMPADAAAAAAAAAAPTMDWEAPHNAVRSTDNKPISPNAARRTAARRLQQQQHEARGDDVFARIHDSPMVGDRRFNRRRQRLRRRNNRRAPRDEPANGWITDSDSASSGAASDASAVSRASCSSCVAEARRAKRGGDASTPGSARGKRAGRRQREWRVSQGVDRVLALMGTRVEEPTMVERLQMHRDIPYVISGYLQLGFNVFMVGTVLTVVVNVLLTIQRDVNAKIQEYSAEILQGISSCSKQYLDNRCDPLLRVPAMEQACREWENCMHRDPTTVGRARVSAETLAEIVNGFIEPISLKTMLFFVLMFFGTLYVSNFAFGAYRHSRVHMQHAIQSGGRSHDDPVRYAAPPPRKDDPLASPSPRAPPGSSQMLMPLSPSTRAARRDRSAHSVDRRRTPHR</sequence>
<name>A0ACC1K5B7_9FUNG</name>
<evidence type="ECO:0000313" key="1">
    <source>
        <dbReference type="EMBL" id="KAJ2773568.1"/>
    </source>
</evidence>
<evidence type="ECO:0000313" key="2">
    <source>
        <dbReference type="Proteomes" id="UP001140234"/>
    </source>
</evidence>
<keyword evidence="2" id="KW-1185">Reference proteome</keyword>
<comment type="caution">
    <text evidence="1">The sequence shown here is derived from an EMBL/GenBank/DDBJ whole genome shotgun (WGS) entry which is preliminary data.</text>
</comment>
<gene>
    <name evidence="1" type="ORF">IWQ57_001237</name>
</gene>
<dbReference type="EMBL" id="JANBUJ010000208">
    <property type="protein sequence ID" value="KAJ2773568.1"/>
    <property type="molecule type" value="Genomic_DNA"/>
</dbReference>
<dbReference type="Proteomes" id="UP001140234">
    <property type="component" value="Unassembled WGS sequence"/>
</dbReference>